<dbReference type="Proteomes" id="UP000824782">
    <property type="component" value="Unassembled WGS sequence"/>
</dbReference>
<name>A0AAV7BL34_ENGPU</name>
<sequence>MQLFSGTPPSLPLPSVSLPPSSSPALHGFISIRWLLLFKISENLAGKYSQPPLPPSPHIHKGRRERGNVLRIMC</sequence>
<evidence type="ECO:0000313" key="1">
    <source>
        <dbReference type="EMBL" id="KAG8573380.1"/>
    </source>
</evidence>
<evidence type="ECO:0000313" key="2">
    <source>
        <dbReference type="Proteomes" id="UP000824782"/>
    </source>
</evidence>
<keyword evidence="2" id="KW-1185">Reference proteome</keyword>
<reference evidence="1" key="1">
    <citation type="thesis" date="2020" institute="ProQuest LLC" country="789 East Eisenhower Parkway, Ann Arbor, MI, USA">
        <title>Comparative Genomics and Chromosome Evolution.</title>
        <authorList>
            <person name="Mudd A.B."/>
        </authorList>
    </citation>
    <scope>NUCLEOTIDE SEQUENCE</scope>
    <source>
        <strain evidence="1">237g6f4</strain>
        <tissue evidence="1">Blood</tissue>
    </source>
</reference>
<dbReference type="AlphaFoldDB" id="A0AAV7BL34"/>
<dbReference type="EMBL" id="WNYA01000005">
    <property type="protein sequence ID" value="KAG8573380.1"/>
    <property type="molecule type" value="Genomic_DNA"/>
</dbReference>
<proteinExistence type="predicted"/>
<organism evidence="1 2">
    <name type="scientific">Engystomops pustulosus</name>
    <name type="common">Tungara frog</name>
    <name type="synonym">Physalaemus pustulosus</name>
    <dbReference type="NCBI Taxonomy" id="76066"/>
    <lineage>
        <taxon>Eukaryota</taxon>
        <taxon>Metazoa</taxon>
        <taxon>Chordata</taxon>
        <taxon>Craniata</taxon>
        <taxon>Vertebrata</taxon>
        <taxon>Euteleostomi</taxon>
        <taxon>Amphibia</taxon>
        <taxon>Batrachia</taxon>
        <taxon>Anura</taxon>
        <taxon>Neobatrachia</taxon>
        <taxon>Hyloidea</taxon>
        <taxon>Leptodactylidae</taxon>
        <taxon>Leiuperinae</taxon>
        <taxon>Engystomops</taxon>
    </lineage>
</organism>
<accession>A0AAV7BL34</accession>
<comment type="caution">
    <text evidence="1">The sequence shown here is derived from an EMBL/GenBank/DDBJ whole genome shotgun (WGS) entry which is preliminary data.</text>
</comment>
<gene>
    <name evidence="1" type="ORF">GDO81_012377</name>
</gene>
<protein>
    <submittedName>
        <fullName evidence="1">Uncharacterized protein</fullName>
    </submittedName>
</protein>